<name>A0A165UV60_9AGAM</name>
<reference evidence="1 2" key="1">
    <citation type="journal article" date="2016" name="Mol. Biol. Evol.">
        <title>Comparative Genomics of Early-Diverging Mushroom-Forming Fungi Provides Insights into the Origins of Lignocellulose Decay Capabilities.</title>
        <authorList>
            <person name="Nagy L.G."/>
            <person name="Riley R."/>
            <person name="Tritt A."/>
            <person name="Adam C."/>
            <person name="Daum C."/>
            <person name="Floudas D."/>
            <person name="Sun H."/>
            <person name="Yadav J.S."/>
            <person name="Pangilinan J."/>
            <person name="Larsson K.H."/>
            <person name="Matsuura K."/>
            <person name="Barry K."/>
            <person name="Labutti K."/>
            <person name="Kuo R."/>
            <person name="Ohm R.A."/>
            <person name="Bhattacharya S.S."/>
            <person name="Shirouzu T."/>
            <person name="Yoshinaga Y."/>
            <person name="Martin F.M."/>
            <person name="Grigoriev I.V."/>
            <person name="Hibbett D.S."/>
        </authorList>
    </citation>
    <scope>NUCLEOTIDE SEQUENCE [LARGE SCALE GENOMIC DNA]</scope>
    <source>
        <strain evidence="1 2">HHB14362 ss-1</strain>
    </source>
</reference>
<gene>
    <name evidence="1" type="ORF">NEOLEDRAFT_775170</name>
</gene>
<proteinExistence type="predicted"/>
<sequence length="288" mass="32907">MRESRRKVIEIKVREAGLDDLLIAQLAWGERAFADHPLVSQPRELTDRIWNNIKPSLVQFLQEKAAERAEEDRINTIMLADRLVAKVYEAWVDRQSRIKAFPSAADVCMSKGFSLGSGDPEEATDNLYAMAQELPRLVDEWRQDVKLELCKLLPALPEDHSDGDNAWKDPRRLELATTIFRCQSCRDLIHYPRVLVHSCMTDISNDHRDYIGTEMGISVDDITRCLVALRCEPWNYDGDKLVYDEPASELARSLVEACGLFPDTTIKDQMDELNARFTCLDSMCADKD</sequence>
<organism evidence="1 2">
    <name type="scientific">Neolentinus lepideus HHB14362 ss-1</name>
    <dbReference type="NCBI Taxonomy" id="1314782"/>
    <lineage>
        <taxon>Eukaryota</taxon>
        <taxon>Fungi</taxon>
        <taxon>Dikarya</taxon>
        <taxon>Basidiomycota</taxon>
        <taxon>Agaricomycotina</taxon>
        <taxon>Agaricomycetes</taxon>
        <taxon>Gloeophyllales</taxon>
        <taxon>Gloeophyllaceae</taxon>
        <taxon>Neolentinus</taxon>
    </lineage>
</organism>
<evidence type="ECO:0000313" key="2">
    <source>
        <dbReference type="Proteomes" id="UP000076761"/>
    </source>
</evidence>
<accession>A0A165UV60</accession>
<dbReference type="InParanoid" id="A0A165UV60"/>
<evidence type="ECO:0000313" key="1">
    <source>
        <dbReference type="EMBL" id="KZT28749.1"/>
    </source>
</evidence>
<dbReference type="STRING" id="1314782.A0A165UV60"/>
<dbReference type="EMBL" id="KV425556">
    <property type="protein sequence ID" value="KZT28749.1"/>
    <property type="molecule type" value="Genomic_DNA"/>
</dbReference>
<dbReference type="AlphaFoldDB" id="A0A165UV60"/>
<dbReference type="OrthoDB" id="3050033at2759"/>
<dbReference type="Proteomes" id="UP000076761">
    <property type="component" value="Unassembled WGS sequence"/>
</dbReference>
<keyword evidence="2" id="KW-1185">Reference proteome</keyword>
<protein>
    <submittedName>
        <fullName evidence="1">Uncharacterized protein</fullName>
    </submittedName>
</protein>